<name>A0A101A4W7_9MYCO</name>
<protein>
    <submittedName>
        <fullName evidence="2">Uncharacterized protein</fullName>
    </submittedName>
</protein>
<proteinExistence type="predicted"/>
<feature type="compositionally biased region" description="Low complexity" evidence="1">
    <location>
        <begin position="590"/>
        <end position="604"/>
    </location>
</feature>
<dbReference type="EMBL" id="LQIR01000029">
    <property type="protein sequence ID" value="KUI13398.1"/>
    <property type="molecule type" value="Genomic_DNA"/>
</dbReference>
<evidence type="ECO:0000256" key="1">
    <source>
        <dbReference type="SAM" id="MobiDB-lite"/>
    </source>
</evidence>
<sequence length="678" mass="66708">MMTGNHRNMGRPKKFAVAGAATVAATALTVAVSAPKPPVSADVALAASTGPYTQTVTGSARAMDSALVFAGAFGGAAASFWNPIAGWSGGWLPTFTARTTQKDLTTTEGLLAASSSATGLDVVPGISGDATVMVIAATAETLSPGAGDEVDAAADTVLLPLASIKSVIDALNALNQAPGVGRQIAGVPTVEDVLDVIGLTATQTEFVTTFNWPLFAASGKTSLGSTFIQLPSHTAAGLVDRISDRITVAGVSLSDAPPEVQKLVGDTLAPLDDVVSTPTLTAWIPAGSGSYRALGGSLGLLAAAPIVVVGPVDALSKVPLPAGLPNLGSETLVAVPIAAEGAELPFGISSFGVVTMPVVITPAGAVVSPPILASYTRQSTPAATYVGTDGVAFNSGSTVGLLLTSLGPVPVVYSLGSVNAGTSGAGVTGPTLFGVPTVPTTQVGTAPGGQPLDGPVSEVLTNLGVDNNRAPVSTALRAPLSSTLGPLNPQIEKALNGVFGPGAKELAQQMVALNELLAQASQPVEEVSKPLPPAAPAAPAPAPALPSNLLAAPAPVVANTTAAVADVAENLNIPPADSGPRTRPRLNVITGTGNPGGPTTIGNGRTSGGPGGANAPGDLRSTVQDTTGGLRSTVQDAPKKVTDAVGGAVKSVTDKVSDTVSDAVGGLGKLGKKDGDDG</sequence>
<organism evidence="2 3">
    <name type="scientific">Mycobacterium lehmannii</name>
    <dbReference type="NCBI Taxonomy" id="2048550"/>
    <lineage>
        <taxon>Bacteria</taxon>
        <taxon>Bacillati</taxon>
        <taxon>Actinomycetota</taxon>
        <taxon>Actinomycetes</taxon>
        <taxon>Mycobacteriales</taxon>
        <taxon>Mycobacteriaceae</taxon>
        <taxon>Mycobacterium</taxon>
    </lineage>
</organism>
<evidence type="ECO:0000313" key="3">
    <source>
        <dbReference type="Proteomes" id="UP000053707"/>
    </source>
</evidence>
<accession>A0A101A4W7</accession>
<reference evidence="2 3" key="1">
    <citation type="submission" date="2016-01" db="EMBL/GenBank/DDBJ databases">
        <authorList>
            <consortium name="TB Trials Study Group"/>
            <person name="Sutton G."/>
            <person name="Brinkac L."/>
            <person name="Sanka R."/>
            <person name="Adams M."/>
            <person name="Lau E.L."/>
            <person name="Macaden R."/>
            <person name="Grewal H.M.S."/>
        </authorList>
    </citation>
    <scope>NUCLEOTIDE SEQUENCE [LARGE SCALE GENOMIC DNA]</scope>
    <source>
        <strain evidence="2 3">IS-1744</strain>
    </source>
</reference>
<feature type="compositionally biased region" description="Polar residues" evidence="1">
    <location>
        <begin position="621"/>
        <end position="635"/>
    </location>
</feature>
<dbReference type="Proteomes" id="UP000053707">
    <property type="component" value="Unassembled WGS sequence"/>
</dbReference>
<feature type="region of interest" description="Disordered" evidence="1">
    <location>
        <begin position="590"/>
        <end position="640"/>
    </location>
</feature>
<evidence type="ECO:0000313" key="2">
    <source>
        <dbReference type="EMBL" id="KUI13398.1"/>
    </source>
</evidence>
<gene>
    <name evidence="2" type="ORF">AU192_24770</name>
</gene>
<keyword evidence="3" id="KW-1185">Reference proteome</keyword>
<comment type="caution">
    <text evidence="2">The sequence shown here is derived from an EMBL/GenBank/DDBJ whole genome shotgun (WGS) entry which is preliminary data.</text>
</comment>
<feature type="compositionally biased region" description="Gly residues" evidence="1">
    <location>
        <begin position="605"/>
        <end position="614"/>
    </location>
</feature>
<dbReference type="AlphaFoldDB" id="A0A101A4W7"/>
<dbReference type="RefSeq" id="WP_064397918.1">
    <property type="nucleotide sequence ID" value="NZ_LQIR01000029.1"/>
</dbReference>